<name>A0A7U2MQ60_ASPFN</name>
<dbReference type="VEuPathDB" id="FungiDB:F9C07_776"/>
<protein>
    <submittedName>
        <fullName evidence="1">Uncharacterized protein</fullName>
    </submittedName>
</protein>
<sequence length="59" mass="6610">MKIEKTIILNPAAPTSTRVNETYFTIPRYDDSNSKSHVNIAHGIPKPRVEMGLVDHPHA</sequence>
<dbReference type="Proteomes" id="UP000596276">
    <property type="component" value="Chromosome 1"/>
</dbReference>
<evidence type="ECO:0000313" key="1">
    <source>
        <dbReference type="EMBL" id="QRD87795.1"/>
    </source>
</evidence>
<proteinExistence type="predicted"/>
<gene>
    <name evidence="1" type="ORF">F9C07_776</name>
</gene>
<dbReference type="AlphaFoldDB" id="A0A7U2MQ60"/>
<organism evidence="1 2">
    <name type="scientific">Aspergillus flavus (strain ATCC 200026 / FGSC A1120 / IAM 13836 / NRRL 3357 / JCM 12722 / SRRC 167)</name>
    <dbReference type="NCBI Taxonomy" id="332952"/>
    <lineage>
        <taxon>Eukaryota</taxon>
        <taxon>Fungi</taxon>
        <taxon>Dikarya</taxon>
        <taxon>Ascomycota</taxon>
        <taxon>Pezizomycotina</taxon>
        <taxon>Eurotiomycetes</taxon>
        <taxon>Eurotiomycetidae</taxon>
        <taxon>Eurotiales</taxon>
        <taxon>Aspergillaceae</taxon>
        <taxon>Aspergillus</taxon>
        <taxon>Aspergillus subgen. Circumdati</taxon>
    </lineage>
</organism>
<dbReference type="EMBL" id="CP044619">
    <property type="protein sequence ID" value="QRD87795.1"/>
    <property type="molecule type" value="Genomic_DNA"/>
</dbReference>
<evidence type="ECO:0000313" key="2">
    <source>
        <dbReference type="Proteomes" id="UP000596276"/>
    </source>
</evidence>
<reference evidence="2" key="1">
    <citation type="journal article" date="2021" name="G3 (Bethesda)">
        <title>Chromosome assembled and annotated genome sequence of Aspergillus flavus NRRL 3357.</title>
        <authorList>
            <person name="Skerker J.M."/>
            <person name="Pianalto K.M."/>
            <person name="Mondo S.J."/>
            <person name="Yang K."/>
            <person name="Arkin A.P."/>
            <person name="Keller N.P."/>
            <person name="Grigoriev I.V."/>
            <person name="Louise Glass N.L."/>
        </authorList>
    </citation>
    <scope>NUCLEOTIDE SEQUENCE [LARGE SCALE GENOMIC DNA]</scope>
    <source>
        <strain evidence="2">ATCC 200026 / FGSC A1120 / IAM 13836 / NRRL 3357 / JCM 12722 / SRRC 167</strain>
    </source>
</reference>
<keyword evidence="2" id="KW-1185">Reference proteome</keyword>
<accession>A0A7U2MQ60</accession>